<dbReference type="PANTHER" id="PTHR44329">
    <property type="entry name" value="SERINE/THREONINE-PROTEIN KINASE TNNI3K-RELATED"/>
    <property type="match status" value="1"/>
</dbReference>
<dbReference type="InterPro" id="IPR011009">
    <property type="entry name" value="Kinase-like_dom_sf"/>
</dbReference>
<dbReference type="PANTHER" id="PTHR44329:SF289">
    <property type="entry name" value="SERINE_THREONINE-PROTEIN KINASE VIK"/>
    <property type="match status" value="1"/>
</dbReference>
<dbReference type="GO" id="GO:0005524">
    <property type="term" value="F:ATP binding"/>
    <property type="evidence" value="ECO:0007669"/>
    <property type="project" value="InterPro"/>
</dbReference>
<feature type="region of interest" description="Disordered" evidence="1">
    <location>
        <begin position="307"/>
        <end position="341"/>
    </location>
</feature>
<dbReference type="Gene3D" id="1.10.510.10">
    <property type="entry name" value="Transferase(Phosphotransferase) domain 1"/>
    <property type="match status" value="1"/>
</dbReference>
<dbReference type="PROSITE" id="PS50011">
    <property type="entry name" value="PROTEIN_KINASE_DOM"/>
    <property type="match status" value="1"/>
</dbReference>
<feature type="domain" description="Protein kinase" evidence="2">
    <location>
        <begin position="1"/>
        <end position="174"/>
    </location>
</feature>
<evidence type="ECO:0000256" key="1">
    <source>
        <dbReference type="SAM" id="MobiDB-lite"/>
    </source>
</evidence>
<evidence type="ECO:0000313" key="4">
    <source>
        <dbReference type="Proteomes" id="UP000722791"/>
    </source>
</evidence>
<dbReference type="AlphaFoldDB" id="A0A8J4LQN7"/>
<dbReference type="EMBL" id="BNCQ01000018">
    <property type="protein sequence ID" value="GIM05288.1"/>
    <property type="molecule type" value="Genomic_DNA"/>
</dbReference>
<dbReference type="InterPro" id="IPR000719">
    <property type="entry name" value="Prot_kinase_dom"/>
</dbReference>
<dbReference type="InterPro" id="IPR001245">
    <property type="entry name" value="Ser-Thr/Tyr_kinase_cat_dom"/>
</dbReference>
<dbReference type="SUPFAM" id="SSF56112">
    <property type="entry name" value="Protein kinase-like (PK-like)"/>
    <property type="match status" value="1"/>
</dbReference>
<evidence type="ECO:0000259" key="2">
    <source>
        <dbReference type="PROSITE" id="PS50011"/>
    </source>
</evidence>
<name>A0A8J4LQN7_9CHLO</name>
<feature type="compositionally biased region" description="Polar residues" evidence="1">
    <location>
        <begin position="307"/>
        <end position="324"/>
    </location>
</feature>
<evidence type="ECO:0000313" key="3">
    <source>
        <dbReference type="EMBL" id="GIM05288.1"/>
    </source>
</evidence>
<dbReference type="Proteomes" id="UP000722791">
    <property type="component" value="Unassembled WGS sequence"/>
</dbReference>
<sequence length="341" mass="35886">AHQGRRSSGPSAAAPELPVIRRIAKLTDPWLSLARMPPDCAGGPWTPEAAEAVGAKSGADVSHLPPELLLSGRLHPSSDVYSLGILMWRMLSATGEAPYAKLRPTEVAYKVVVCGMRPSFSPAVPEPLRRLVEDCWLSDPAARPTVHQVLQRISELQASASVLQNQWRERHTLFGLVSTVPISAVAVLPLRGEQNEVAARWAESAGIKVLRNSTSFGGGGAASAAAAAAAAAVGRTELSGHASFGGRSSRGQSGTFNAVTSYTSIGVSGSAAHLYQQPPPPTPPAGPITNMTTIPFVTTTMESINYSNTISDGRSQSNHRSASLFTGHMPVQPDRRGMESS</sequence>
<proteinExistence type="predicted"/>
<dbReference type="GO" id="GO:0004674">
    <property type="term" value="F:protein serine/threonine kinase activity"/>
    <property type="evidence" value="ECO:0007669"/>
    <property type="project" value="TreeGrafter"/>
</dbReference>
<reference evidence="3" key="1">
    <citation type="journal article" date="2021" name="Proc. Natl. Acad. Sci. U.S.A.">
        <title>Three genomes in the algal genus Volvox reveal the fate of a haploid sex-determining region after a transition to homothallism.</title>
        <authorList>
            <person name="Yamamoto K."/>
            <person name="Hamaji T."/>
            <person name="Kawai-Toyooka H."/>
            <person name="Matsuzaki R."/>
            <person name="Takahashi F."/>
            <person name="Nishimura Y."/>
            <person name="Kawachi M."/>
            <person name="Noguchi H."/>
            <person name="Minakuchi Y."/>
            <person name="Umen J.G."/>
            <person name="Toyoda A."/>
            <person name="Nozaki H."/>
        </authorList>
    </citation>
    <scope>NUCLEOTIDE SEQUENCE</scope>
    <source>
        <strain evidence="3">NIES-3785</strain>
    </source>
</reference>
<feature type="non-terminal residue" evidence="3">
    <location>
        <position position="1"/>
    </location>
</feature>
<organism evidence="3 4">
    <name type="scientific">Volvox reticuliferus</name>
    <dbReference type="NCBI Taxonomy" id="1737510"/>
    <lineage>
        <taxon>Eukaryota</taxon>
        <taxon>Viridiplantae</taxon>
        <taxon>Chlorophyta</taxon>
        <taxon>core chlorophytes</taxon>
        <taxon>Chlorophyceae</taxon>
        <taxon>CS clade</taxon>
        <taxon>Chlamydomonadales</taxon>
        <taxon>Volvocaceae</taxon>
        <taxon>Volvox</taxon>
    </lineage>
</organism>
<accession>A0A8J4LQN7</accession>
<dbReference type="Pfam" id="PF07714">
    <property type="entry name" value="PK_Tyr_Ser-Thr"/>
    <property type="match status" value="1"/>
</dbReference>
<dbReference type="InterPro" id="IPR051681">
    <property type="entry name" value="Ser/Thr_Kinases-Pseudokinases"/>
</dbReference>
<gene>
    <name evidence="3" type="ORF">Vretimale_9741</name>
</gene>
<comment type="caution">
    <text evidence="3">The sequence shown here is derived from an EMBL/GenBank/DDBJ whole genome shotgun (WGS) entry which is preliminary data.</text>
</comment>
<protein>
    <recommendedName>
        <fullName evidence="2">Protein kinase domain-containing protein</fullName>
    </recommendedName>
</protein>